<keyword evidence="3" id="KW-1185">Reference proteome</keyword>
<dbReference type="InterPro" id="IPR011604">
    <property type="entry name" value="PDDEXK-like_dom_sf"/>
</dbReference>
<dbReference type="EMBL" id="BSKO01000001">
    <property type="protein sequence ID" value="GLO64723.1"/>
    <property type="molecule type" value="Genomic_DNA"/>
</dbReference>
<sequence>MSQSHAERAHAKLSASGSSRWLACPGSVALESDYPDTTSVFAEEGTAAHELSELILQYKIGELTKRQFSGRLKKHKSGEYYSQEMYDHCDNYTDLVVERVNEAKAKTHDAQVLLEQRLDFSAWVPEGFGTGDVLIIADGVVEVVDLKYGKGVPVSAENNSQMRLYGLGALNEYDILYGIETVRMTIIQPRLDSVSTEELSADDLLKWADEIVKPTAEDAAQGSEVFEAGDHCRFCKARAECRVRAEANLELAKHDFKEPALLKAEEVATILAKAAELKSWVDDVENHALDQAHNHGATYPGWKVVEGRSNRIYADKDLVADLLILEGYSEEEIHKPQELKGITDMQKALGKKQFDTLLKDHIIKPQGKPKLAPESDKRPALSSAASAKEDFK</sequence>
<dbReference type="Gene3D" id="3.90.320.10">
    <property type="match status" value="1"/>
</dbReference>
<evidence type="ECO:0000313" key="2">
    <source>
        <dbReference type="EMBL" id="GLO64723.1"/>
    </source>
</evidence>
<evidence type="ECO:0000256" key="1">
    <source>
        <dbReference type="SAM" id="MobiDB-lite"/>
    </source>
</evidence>
<feature type="region of interest" description="Disordered" evidence="1">
    <location>
        <begin position="362"/>
        <end position="392"/>
    </location>
</feature>
<reference evidence="2 3" key="1">
    <citation type="submission" date="2023-02" db="EMBL/GenBank/DDBJ databases">
        <title>Oceanobacillus kimchii IFOP_LL358 isolated form Alexandrium catenella lab strain.</title>
        <authorList>
            <person name="Gajardo G."/>
            <person name="Ueki S."/>
            <person name="Maruyama F."/>
        </authorList>
    </citation>
    <scope>NUCLEOTIDE SEQUENCE [LARGE SCALE GENOMIC DNA]</scope>
    <source>
        <strain evidence="2 3">IFOP_LL358</strain>
    </source>
</reference>
<accession>A0ABQ5TGI9</accession>
<comment type="caution">
    <text evidence="2">The sequence shown here is derived from an EMBL/GenBank/DDBJ whole genome shotgun (WGS) entry which is preliminary data.</text>
</comment>
<protein>
    <recommendedName>
        <fullName evidence="4">DUF2800 domain-containing protein</fullName>
    </recommendedName>
</protein>
<gene>
    <name evidence="2" type="ORF">MACH08_05070</name>
</gene>
<evidence type="ECO:0008006" key="4">
    <source>
        <dbReference type="Google" id="ProtNLM"/>
    </source>
</evidence>
<dbReference type="RefSeq" id="WP_317957659.1">
    <property type="nucleotide sequence ID" value="NZ_BSKO01000001.1"/>
</dbReference>
<dbReference type="InterPro" id="IPR021229">
    <property type="entry name" value="DUF2800"/>
</dbReference>
<proteinExistence type="predicted"/>
<organism evidence="2 3">
    <name type="scientific">Oceanobacillus kimchii</name>
    <dbReference type="NCBI Taxonomy" id="746691"/>
    <lineage>
        <taxon>Bacteria</taxon>
        <taxon>Bacillati</taxon>
        <taxon>Bacillota</taxon>
        <taxon>Bacilli</taxon>
        <taxon>Bacillales</taxon>
        <taxon>Bacillaceae</taxon>
        <taxon>Oceanobacillus</taxon>
    </lineage>
</organism>
<evidence type="ECO:0000313" key="3">
    <source>
        <dbReference type="Proteomes" id="UP001275436"/>
    </source>
</evidence>
<dbReference type="Pfam" id="PF10926">
    <property type="entry name" value="DUF2800"/>
    <property type="match status" value="1"/>
</dbReference>
<name>A0ABQ5TGI9_9BACI</name>
<dbReference type="Proteomes" id="UP001275436">
    <property type="component" value="Unassembled WGS sequence"/>
</dbReference>